<dbReference type="AlphaFoldDB" id="B9CM63"/>
<evidence type="ECO:0000313" key="2">
    <source>
        <dbReference type="EMBL" id="EEE17332.1"/>
    </source>
</evidence>
<proteinExistence type="predicted"/>
<reference evidence="2 3" key="1">
    <citation type="submission" date="2009-01" db="EMBL/GenBank/DDBJ databases">
        <authorList>
            <person name="Madupu R."/>
            <person name="Sebastian Y."/>
            <person name="Durkin A.S."/>
            <person name="Torralba M."/>
            <person name="Methe B."/>
            <person name="Sutton G.G."/>
            <person name="Strausberg R.L."/>
            <person name="Nelson K.E."/>
        </authorList>
    </citation>
    <scope>NUCLEOTIDE SEQUENCE [LARGE SCALE GENOMIC DNA]</scope>
    <source>
        <strain evidence="2 3">ATCC 49626</strain>
    </source>
</reference>
<comment type="caution">
    <text evidence="2">The sequence shown here is derived from an EMBL/GenBank/DDBJ whole genome shotgun (WGS) entry which is preliminary data.</text>
</comment>
<evidence type="ECO:0000313" key="3">
    <source>
        <dbReference type="Proteomes" id="UP000004070"/>
    </source>
</evidence>
<sequence>MGLLKFFNNLKPEHWIALVSAITAIVSAIKSQSSARKSRNIADEANRLALDANRLSEEANKQAKEANDISRRSRDISAFSYLSTFRVTLVYFDWPACGQPLFSNPTNVIEDGPSVEAMFKVENISTNDAYEVYLTSSDDDVDQKIDIGCRKFVNCIHQ</sequence>
<dbReference type="EMBL" id="ACFE01000002">
    <property type="protein sequence ID" value="EEE17332.1"/>
    <property type="molecule type" value="Genomic_DNA"/>
</dbReference>
<dbReference type="RefSeq" id="WP_003149164.1">
    <property type="nucleotide sequence ID" value="NZ_ACFE01000002.1"/>
</dbReference>
<dbReference type="GeneID" id="84904590"/>
<organism evidence="2 3">
    <name type="scientific">Lancefieldella rimae (strain ATCC 49626 / DSM 7090 / CCUG 31168 / NBRC 15546 / VPI D140H-11A)</name>
    <name type="common">Atopobium rimae</name>
    <dbReference type="NCBI Taxonomy" id="553184"/>
    <lineage>
        <taxon>Bacteria</taxon>
        <taxon>Bacillati</taxon>
        <taxon>Actinomycetota</taxon>
        <taxon>Coriobacteriia</taxon>
        <taxon>Coriobacteriales</taxon>
        <taxon>Atopobiaceae</taxon>
        <taxon>Lancefieldella</taxon>
    </lineage>
</organism>
<gene>
    <name evidence="2" type="ORF">ATORI0001_1402</name>
</gene>
<dbReference type="Proteomes" id="UP000004070">
    <property type="component" value="Unassembled WGS sequence"/>
</dbReference>
<feature type="coiled-coil region" evidence="1">
    <location>
        <begin position="42"/>
        <end position="72"/>
    </location>
</feature>
<protein>
    <submittedName>
        <fullName evidence="2">Uncharacterized protein</fullName>
    </submittedName>
</protein>
<evidence type="ECO:0000256" key="1">
    <source>
        <dbReference type="SAM" id="Coils"/>
    </source>
</evidence>
<accession>B9CM63</accession>
<keyword evidence="1" id="KW-0175">Coiled coil</keyword>
<name>B9CM63_LANR4</name>